<dbReference type="Gene3D" id="3.40.1410.10">
    <property type="entry name" value="Chorismate lyase-like"/>
    <property type="match status" value="1"/>
</dbReference>
<dbReference type="GO" id="GO:0003677">
    <property type="term" value="F:DNA binding"/>
    <property type="evidence" value="ECO:0007669"/>
    <property type="project" value="UniProtKB-UniRule"/>
</dbReference>
<dbReference type="InterPro" id="IPR036388">
    <property type="entry name" value="WH-like_DNA-bd_sf"/>
</dbReference>
<accession>A0A7H2BBV2</accession>
<reference evidence="6 7" key="1">
    <citation type="submission" date="2020-09" db="EMBL/GenBank/DDBJ databases">
        <title>Investigation of environmental microbes.</title>
        <authorList>
            <person name="Ou Y."/>
            <person name="Kang Q."/>
        </authorList>
    </citation>
    <scope>NUCLEOTIDE SEQUENCE [LARGE SCALE GENOMIC DNA]</scope>
    <source>
        <strain evidence="6 7">KJZ-14</strain>
    </source>
</reference>
<evidence type="ECO:0000256" key="4">
    <source>
        <dbReference type="NCBIfam" id="TIGR02018"/>
    </source>
</evidence>
<dbReference type="GO" id="GO:0045892">
    <property type="term" value="P:negative regulation of DNA-templated transcription"/>
    <property type="evidence" value="ECO:0007669"/>
    <property type="project" value="UniProtKB-UniRule"/>
</dbReference>
<dbReference type="GO" id="GO:0003700">
    <property type="term" value="F:DNA-binding transcription factor activity"/>
    <property type="evidence" value="ECO:0007669"/>
    <property type="project" value="UniProtKB-UniRule"/>
</dbReference>
<keyword evidence="2" id="KW-0238">DNA-binding</keyword>
<dbReference type="SUPFAM" id="SSF46785">
    <property type="entry name" value="Winged helix' DNA-binding domain"/>
    <property type="match status" value="1"/>
</dbReference>
<keyword evidence="3" id="KW-0804">Transcription</keyword>
<evidence type="ECO:0000259" key="5">
    <source>
        <dbReference type="PROSITE" id="PS50949"/>
    </source>
</evidence>
<sequence>MEKRVTKDQELAEMFTSHATLKLPAYKLLKDIIASQVRSGRWSAGEIIPSENELVAALGISRMTVNRAIRELTGEGLLTRIQGIGTFVSDTKSTSSLFEVRNIADEVTERGHQHSTDIVLMGVEYRKDSVQHFDIEFGESAFHSVLVHYDNGRPIQLEDRYVNREAIPQYIEQDFTQTTPNTYLTDKAPLTRGEHVVEAVLPTSEQAELLGISPADPCLRLSRKTWSGTTLISAAVLLHPGSSSRLEGTFGA</sequence>
<organism evidence="6 7">
    <name type="scientific">Rothia terrae</name>
    <dbReference type="NCBI Taxonomy" id="396015"/>
    <lineage>
        <taxon>Bacteria</taxon>
        <taxon>Bacillati</taxon>
        <taxon>Actinomycetota</taxon>
        <taxon>Actinomycetes</taxon>
        <taxon>Micrococcales</taxon>
        <taxon>Micrococcaceae</taxon>
        <taxon>Rothia</taxon>
    </lineage>
</organism>
<dbReference type="GO" id="GO:0006547">
    <property type="term" value="P:L-histidine metabolic process"/>
    <property type="evidence" value="ECO:0007669"/>
    <property type="project" value="UniProtKB-UniRule"/>
</dbReference>
<feature type="domain" description="HTH gntR-type" evidence="5">
    <location>
        <begin position="23"/>
        <end position="91"/>
    </location>
</feature>
<dbReference type="PANTHER" id="PTHR44846">
    <property type="entry name" value="MANNOSYL-D-GLYCERATE TRANSPORT/METABOLISM SYSTEM REPRESSOR MNGR-RELATED"/>
    <property type="match status" value="1"/>
</dbReference>
<dbReference type="InterPro" id="IPR050679">
    <property type="entry name" value="Bact_HTH_transcr_reg"/>
</dbReference>
<dbReference type="SUPFAM" id="SSF64288">
    <property type="entry name" value="Chorismate lyase-like"/>
    <property type="match status" value="1"/>
</dbReference>
<dbReference type="Pfam" id="PF00392">
    <property type="entry name" value="GntR"/>
    <property type="match status" value="1"/>
</dbReference>
<dbReference type="EMBL" id="CP061539">
    <property type="protein sequence ID" value="QNV37148.1"/>
    <property type="molecule type" value="Genomic_DNA"/>
</dbReference>
<keyword evidence="7" id="KW-1185">Reference proteome</keyword>
<dbReference type="Gene3D" id="1.10.10.10">
    <property type="entry name" value="Winged helix-like DNA-binding domain superfamily/Winged helix DNA-binding domain"/>
    <property type="match status" value="1"/>
</dbReference>
<dbReference type="PANTHER" id="PTHR44846:SF16">
    <property type="entry name" value="TRANSCRIPTIONAL REGULATOR PHNF-RELATED"/>
    <property type="match status" value="1"/>
</dbReference>
<dbReference type="FunFam" id="1.10.10.10:FF:000079">
    <property type="entry name" value="GntR family transcriptional regulator"/>
    <property type="match status" value="1"/>
</dbReference>
<dbReference type="Proteomes" id="UP000516404">
    <property type="component" value="Chromosome"/>
</dbReference>
<dbReference type="Pfam" id="PF07702">
    <property type="entry name" value="UTRA"/>
    <property type="match status" value="1"/>
</dbReference>
<dbReference type="SMART" id="SM00345">
    <property type="entry name" value="HTH_GNTR"/>
    <property type="match status" value="1"/>
</dbReference>
<dbReference type="AlphaFoldDB" id="A0A7H2BBV2"/>
<dbReference type="InterPro" id="IPR010248">
    <property type="entry name" value="His_ut_repres"/>
</dbReference>
<name>A0A7H2BBV2_9MICC</name>
<gene>
    <name evidence="6" type="primary">hutC</name>
    <name evidence="6" type="ORF">IDM49_07770</name>
</gene>
<evidence type="ECO:0000256" key="3">
    <source>
        <dbReference type="ARBA" id="ARBA00023163"/>
    </source>
</evidence>
<dbReference type="NCBIfam" id="TIGR02018">
    <property type="entry name" value="his_ut_repres"/>
    <property type="match status" value="1"/>
</dbReference>
<dbReference type="KEGG" id="rter:IDM49_07770"/>
<proteinExistence type="predicted"/>
<dbReference type="SMART" id="SM00866">
    <property type="entry name" value="UTRA"/>
    <property type="match status" value="1"/>
</dbReference>
<dbReference type="InterPro" id="IPR036390">
    <property type="entry name" value="WH_DNA-bd_sf"/>
</dbReference>
<dbReference type="PROSITE" id="PS50949">
    <property type="entry name" value="HTH_GNTR"/>
    <property type="match status" value="1"/>
</dbReference>
<evidence type="ECO:0000313" key="7">
    <source>
        <dbReference type="Proteomes" id="UP000516404"/>
    </source>
</evidence>
<evidence type="ECO:0000256" key="2">
    <source>
        <dbReference type="ARBA" id="ARBA00023125"/>
    </source>
</evidence>
<evidence type="ECO:0000313" key="6">
    <source>
        <dbReference type="EMBL" id="QNV37148.1"/>
    </source>
</evidence>
<dbReference type="InterPro" id="IPR000524">
    <property type="entry name" value="Tscrpt_reg_HTH_GntR"/>
</dbReference>
<evidence type="ECO:0000256" key="1">
    <source>
        <dbReference type="ARBA" id="ARBA00023015"/>
    </source>
</evidence>
<dbReference type="PRINTS" id="PR00035">
    <property type="entry name" value="HTHGNTR"/>
</dbReference>
<dbReference type="InterPro" id="IPR028978">
    <property type="entry name" value="Chorismate_lyase_/UTRA_dom_sf"/>
</dbReference>
<keyword evidence="1" id="KW-0805">Transcription regulation</keyword>
<dbReference type="CDD" id="cd07377">
    <property type="entry name" value="WHTH_GntR"/>
    <property type="match status" value="1"/>
</dbReference>
<protein>
    <recommendedName>
        <fullName evidence="4">Histidine utilization repressor</fullName>
    </recommendedName>
</protein>
<dbReference type="InterPro" id="IPR011663">
    <property type="entry name" value="UTRA"/>
</dbReference>